<sequence>MGAAGIATDPERERRQRRRLNHMGSMEVPVTLGCRQMIIRDRHHNLSGEDEASGWTQGDSMWWSQLETTDTKGRHRREQIKSMNKKGLYALRKSLKCFLWPFERATSNRRAIDRSINITRRRSEGMTETADTYGEQPMATKTSRTKRFILVRHGETDFNVQKKVQGRCIDISLNDTGRKQAERLGERLKGENVKFIACSTLKRAIETTDIVINHFSTTQQRNYHLYEGLVEMSFGPEFEGKHFDRKASEVAGNIHNKLASIVKKWVDGELDHIMPGGESPLQVEDRARKSFAQIKSLLDSEGNKLTQYDREDDIDTYLIICHGRLLKILICSLLDIGLENMEKFQQNNTAVNILEWDEETKSFTLQLLNCTAHLEEPPNN</sequence>
<name>A0A2P6NRU4_9EUKA</name>
<evidence type="ECO:0000313" key="2">
    <source>
        <dbReference type="EMBL" id="PRP86689.1"/>
    </source>
</evidence>
<dbReference type="PROSITE" id="PS00175">
    <property type="entry name" value="PG_MUTASE"/>
    <property type="match status" value="1"/>
</dbReference>
<dbReference type="PANTHER" id="PTHR48100">
    <property type="entry name" value="BROAD-SPECIFICITY PHOSPHATASE YOR283W-RELATED"/>
    <property type="match status" value="1"/>
</dbReference>
<dbReference type="InterPro" id="IPR001345">
    <property type="entry name" value="PG/BPGM_mutase_AS"/>
</dbReference>
<dbReference type="InterPro" id="IPR029033">
    <property type="entry name" value="His_PPase_superfam"/>
</dbReference>
<dbReference type="Proteomes" id="UP000241769">
    <property type="component" value="Unassembled WGS sequence"/>
</dbReference>
<dbReference type="GO" id="GO:0016791">
    <property type="term" value="F:phosphatase activity"/>
    <property type="evidence" value="ECO:0007669"/>
    <property type="project" value="TreeGrafter"/>
</dbReference>
<dbReference type="SMART" id="SM00855">
    <property type="entry name" value="PGAM"/>
    <property type="match status" value="1"/>
</dbReference>
<feature type="binding site" evidence="1">
    <location>
        <begin position="152"/>
        <end position="159"/>
    </location>
    <ligand>
        <name>substrate</name>
    </ligand>
</feature>
<comment type="caution">
    <text evidence="2">The sequence shown here is derived from an EMBL/GenBank/DDBJ whole genome shotgun (WGS) entry which is preliminary data.</text>
</comment>
<accession>A0A2P6NRU4</accession>
<dbReference type="SUPFAM" id="SSF53254">
    <property type="entry name" value="Phosphoglycerate mutase-like"/>
    <property type="match status" value="1"/>
</dbReference>
<proteinExistence type="predicted"/>
<reference evidence="2 3" key="1">
    <citation type="journal article" date="2018" name="Genome Biol. Evol.">
        <title>Multiple Roots of Fruiting Body Formation in Amoebozoa.</title>
        <authorList>
            <person name="Hillmann F."/>
            <person name="Forbes G."/>
            <person name="Novohradska S."/>
            <person name="Ferling I."/>
            <person name="Riege K."/>
            <person name="Groth M."/>
            <person name="Westermann M."/>
            <person name="Marz M."/>
            <person name="Spaller T."/>
            <person name="Winckler T."/>
            <person name="Schaap P."/>
            <person name="Glockner G."/>
        </authorList>
    </citation>
    <scope>NUCLEOTIDE SEQUENCE [LARGE SCALE GENOMIC DNA]</scope>
    <source>
        <strain evidence="2 3">Jena</strain>
    </source>
</reference>
<keyword evidence="3" id="KW-1185">Reference proteome</keyword>
<organism evidence="2 3">
    <name type="scientific">Planoprotostelium fungivorum</name>
    <dbReference type="NCBI Taxonomy" id="1890364"/>
    <lineage>
        <taxon>Eukaryota</taxon>
        <taxon>Amoebozoa</taxon>
        <taxon>Evosea</taxon>
        <taxon>Variosea</taxon>
        <taxon>Cavosteliida</taxon>
        <taxon>Cavosteliaceae</taxon>
        <taxon>Planoprotostelium</taxon>
    </lineage>
</organism>
<dbReference type="STRING" id="1890364.A0A2P6NRU4"/>
<dbReference type="InterPro" id="IPR050275">
    <property type="entry name" value="PGM_Phosphatase"/>
</dbReference>
<evidence type="ECO:0000256" key="1">
    <source>
        <dbReference type="PIRSR" id="PIRSR613078-2"/>
    </source>
</evidence>
<evidence type="ECO:0000313" key="3">
    <source>
        <dbReference type="Proteomes" id="UP000241769"/>
    </source>
</evidence>
<dbReference type="InterPro" id="IPR013078">
    <property type="entry name" value="His_Pase_superF_clade-1"/>
</dbReference>
<dbReference type="OrthoDB" id="354304at2759"/>
<feature type="binding site" evidence="1">
    <location>
        <position position="203"/>
    </location>
    <ligand>
        <name>substrate</name>
    </ligand>
</feature>
<dbReference type="Gene3D" id="3.40.50.1240">
    <property type="entry name" value="Phosphoglycerate mutase-like"/>
    <property type="match status" value="1"/>
</dbReference>
<dbReference type="Pfam" id="PF00300">
    <property type="entry name" value="His_Phos_1"/>
    <property type="match status" value="1"/>
</dbReference>
<gene>
    <name evidence="2" type="ORF">PROFUN_05168</name>
</gene>
<protein>
    <recommendedName>
        <fullName evidence="4">Phosphoglycerate mutase family protein</fullName>
    </recommendedName>
</protein>
<dbReference type="AlphaFoldDB" id="A0A2P6NRU4"/>
<dbReference type="EMBL" id="MDYQ01000028">
    <property type="protein sequence ID" value="PRP86689.1"/>
    <property type="molecule type" value="Genomic_DNA"/>
</dbReference>
<dbReference type="InParanoid" id="A0A2P6NRU4"/>
<evidence type="ECO:0008006" key="4">
    <source>
        <dbReference type="Google" id="ProtNLM"/>
    </source>
</evidence>
<dbReference type="CDD" id="cd07067">
    <property type="entry name" value="HP_PGM_like"/>
    <property type="match status" value="1"/>
</dbReference>